<dbReference type="Proteomes" id="UP001176940">
    <property type="component" value="Unassembled WGS sequence"/>
</dbReference>
<feature type="compositionally biased region" description="Low complexity" evidence="1">
    <location>
        <begin position="148"/>
        <end position="166"/>
    </location>
</feature>
<organism evidence="3 4">
    <name type="scientific">Ranitomeya imitator</name>
    <name type="common">mimic poison frog</name>
    <dbReference type="NCBI Taxonomy" id="111125"/>
    <lineage>
        <taxon>Eukaryota</taxon>
        <taxon>Metazoa</taxon>
        <taxon>Chordata</taxon>
        <taxon>Craniata</taxon>
        <taxon>Vertebrata</taxon>
        <taxon>Euteleostomi</taxon>
        <taxon>Amphibia</taxon>
        <taxon>Batrachia</taxon>
        <taxon>Anura</taxon>
        <taxon>Neobatrachia</taxon>
        <taxon>Hyloidea</taxon>
        <taxon>Dendrobatidae</taxon>
        <taxon>Dendrobatinae</taxon>
        <taxon>Ranitomeya</taxon>
    </lineage>
</organism>
<feature type="region of interest" description="Disordered" evidence="1">
    <location>
        <begin position="144"/>
        <end position="194"/>
    </location>
</feature>
<name>A0ABN9LT10_9NEOB</name>
<accession>A0ABN9LT10</accession>
<protein>
    <submittedName>
        <fullName evidence="3">Uncharacterized protein</fullName>
    </submittedName>
</protein>
<dbReference type="EMBL" id="CAUEEQ010025975">
    <property type="protein sequence ID" value="CAJ0946825.1"/>
    <property type="molecule type" value="Genomic_DNA"/>
</dbReference>
<keyword evidence="2" id="KW-1133">Transmembrane helix</keyword>
<sequence>MMDYKAREASWQNQLIGVFNGKQGIGDSDDQRKSFELQNIEDLTFVSEWEDVCSQSSFKFMELLIGLNTKSLTTLDSQIDIAQTNLKSVCSSDELNSFSLKMNKHFDEWEAQIRDTHSRKLSRDTHDYKQKKVYRWKRPNMNQHGERSISVSSMSSSGELSDSSMMTTRFGKQKRKLDRRPGNNKRQATVDEKTNTPKVINLSEETFSDDEISLLSKGLSFSPASRFDHFTVVKDLNIFARSLIFKKWFHNKDKQQDLPRIDDHEILEILEQLQEEHESTPLDHNLGRSYKMQEIQISLLKKFRIYLTLKSHLYLPYIYYRRFIKIPYAPQFMVLSTLNWIMGFTLHVLRISRIKILNIAG</sequence>
<feature type="transmembrane region" description="Helical" evidence="2">
    <location>
        <begin position="328"/>
        <end position="349"/>
    </location>
</feature>
<keyword evidence="4" id="KW-1185">Reference proteome</keyword>
<evidence type="ECO:0000313" key="3">
    <source>
        <dbReference type="EMBL" id="CAJ0946825.1"/>
    </source>
</evidence>
<comment type="caution">
    <text evidence="3">The sequence shown here is derived from an EMBL/GenBank/DDBJ whole genome shotgun (WGS) entry which is preliminary data.</text>
</comment>
<gene>
    <name evidence="3" type="ORF">RIMI_LOCUS11466291</name>
</gene>
<proteinExistence type="predicted"/>
<keyword evidence="2" id="KW-0812">Transmembrane</keyword>
<reference evidence="3" key="1">
    <citation type="submission" date="2023-07" db="EMBL/GenBank/DDBJ databases">
        <authorList>
            <person name="Stuckert A."/>
        </authorList>
    </citation>
    <scope>NUCLEOTIDE SEQUENCE</scope>
</reference>
<evidence type="ECO:0000256" key="1">
    <source>
        <dbReference type="SAM" id="MobiDB-lite"/>
    </source>
</evidence>
<evidence type="ECO:0000256" key="2">
    <source>
        <dbReference type="SAM" id="Phobius"/>
    </source>
</evidence>
<keyword evidence="2" id="KW-0472">Membrane</keyword>
<evidence type="ECO:0000313" key="4">
    <source>
        <dbReference type="Proteomes" id="UP001176940"/>
    </source>
</evidence>
<feature type="non-terminal residue" evidence="3">
    <location>
        <position position="361"/>
    </location>
</feature>